<dbReference type="GO" id="GO:0003676">
    <property type="term" value="F:nucleic acid binding"/>
    <property type="evidence" value="ECO:0007669"/>
    <property type="project" value="InterPro"/>
</dbReference>
<accession>A0A7M1QU33</accession>
<dbReference type="PROSITE" id="PS50994">
    <property type="entry name" value="INTEGRASE"/>
    <property type="match status" value="1"/>
</dbReference>
<name>A0A7M1QU33_9ACTO</name>
<dbReference type="Pfam" id="PF00665">
    <property type="entry name" value="rve"/>
    <property type="match status" value="1"/>
</dbReference>
<keyword evidence="3" id="KW-1185">Reference proteome</keyword>
<dbReference type="EMBL" id="CP063213">
    <property type="protein sequence ID" value="QOR44875.1"/>
    <property type="molecule type" value="Genomic_DNA"/>
</dbReference>
<dbReference type="InterPro" id="IPR050900">
    <property type="entry name" value="Transposase_IS3/IS150/IS904"/>
</dbReference>
<protein>
    <submittedName>
        <fullName evidence="2">DDE-type integrase/transposase/recombinase</fullName>
    </submittedName>
</protein>
<accession>A0A8A5U4B0</accession>
<organism evidence="2 3">
    <name type="scientific">Trueperella pecoris</name>
    <dbReference type="NCBI Taxonomy" id="2733571"/>
    <lineage>
        <taxon>Bacteria</taxon>
        <taxon>Bacillati</taxon>
        <taxon>Actinomycetota</taxon>
        <taxon>Actinomycetes</taxon>
        <taxon>Actinomycetales</taxon>
        <taxon>Actinomycetaceae</taxon>
        <taxon>Trueperella</taxon>
    </lineage>
</organism>
<reference evidence="2 3" key="1">
    <citation type="submission" date="2020-10" db="EMBL/GenBank/DDBJ databases">
        <title>Trueperella pecoris sp. nov. isolated from bovine and porcine specimens.</title>
        <authorList>
            <person name="Schoenecker L."/>
            <person name="Schnydrig P."/>
            <person name="Brodard I."/>
            <person name="Thomann A."/>
            <person name="Hemphill A."/>
            <person name="Rodriguez-Campos S."/>
            <person name="Perreten V."/>
            <person name="Jores J."/>
            <person name="Kittl S."/>
        </authorList>
    </citation>
    <scope>NUCLEOTIDE SEQUENCE [LARGE SCALE GENOMIC DNA]</scope>
    <source>
        <strain evidence="2 3">15A0121</strain>
    </source>
</reference>
<feature type="compositionally biased region" description="Polar residues" evidence="1">
    <location>
        <begin position="277"/>
        <end position="288"/>
    </location>
</feature>
<dbReference type="InterPro" id="IPR036397">
    <property type="entry name" value="RNaseH_sf"/>
</dbReference>
<evidence type="ECO:0000313" key="2">
    <source>
        <dbReference type="EMBL" id="QOR44875.1"/>
    </source>
</evidence>
<feature type="region of interest" description="Disordered" evidence="1">
    <location>
        <begin position="271"/>
        <end position="300"/>
    </location>
</feature>
<dbReference type="Gene3D" id="3.30.420.10">
    <property type="entry name" value="Ribonuclease H-like superfamily/Ribonuclease H"/>
    <property type="match status" value="1"/>
</dbReference>
<gene>
    <name evidence="2" type="ORF">INS88_06110</name>
</gene>
<dbReference type="SUPFAM" id="SSF53098">
    <property type="entry name" value="Ribonuclease H-like"/>
    <property type="match status" value="1"/>
</dbReference>
<dbReference type="GO" id="GO:0015074">
    <property type="term" value="P:DNA integration"/>
    <property type="evidence" value="ECO:0007669"/>
    <property type="project" value="InterPro"/>
</dbReference>
<dbReference type="InterPro" id="IPR001584">
    <property type="entry name" value="Integrase_cat-core"/>
</dbReference>
<dbReference type="RefSeq" id="WP_197550700.1">
    <property type="nucleotide sequence ID" value="NZ_CP063213.1"/>
</dbReference>
<dbReference type="InterPro" id="IPR012337">
    <property type="entry name" value="RNaseH-like_sf"/>
</dbReference>
<dbReference type="Proteomes" id="UP000595053">
    <property type="component" value="Chromosome"/>
</dbReference>
<proteinExistence type="predicted"/>
<dbReference type="PANTHER" id="PTHR46889">
    <property type="entry name" value="TRANSPOSASE INSF FOR INSERTION SEQUENCE IS3B-RELATED"/>
    <property type="match status" value="1"/>
</dbReference>
<sequence length="322" mass="36719">MKLLGISRSSWHYRRYGDKRHVAHPVSQAHRHQPAQLSTQEVDQIQDLLTQGWKEGKSTRAICLAATDQGHHLASARSFARIAAKMRQKAKLPAVPRSKPKITPPVVIAQGPDQAWSWDITDLPGQYMGTCFKAYVITDVYSRKIIAFSVEQREDKDKVEQLFVRAFAQAVPQLIHADNGAVMRAKNVERLFASHHIIESHSRPRVSNDNPFIESVFATMKTSNTYPGVFTDLDHARGWCQAWVEAYNTTHLHSGIGFYPPQEVYDGTWRQRKDQRQQALDNHYTQHPQRYRKPPIAPEPPTTVAINIHHATEDQLNRLTKG</sequence>
<evidence type="ECO:0000256" key="1">
    <source>
        <dbReference type="SAM" id="MobiDB-lite"/>
    </source>
</evidence>
<dbReference type="AlphaFoldDB" id="A0A7M1QU33"/>
<evidence type="ECO:0000313" key="3">
    <source>
        <dbReference type="Proteomes" id="UP000595053"/>
    </source>
</evidence>
<dbReference type="PANTHER" id="PTHR46889:SF5">
    <property type="entry name" value="INTEGRASE PROTEIN"/>
    <property type="match status" value="1"/>
</dbReference>